<dbReference type="OrthoDB" id="46189at2759"/>
<dbReference type="GO" id="GO:0000139">
    <property type="term" value="C:Golgi membrane"/>
    <property type="evidence" value="ECO:0007669"/>
    <property type="project" value="UniProtKB-SubCell"/>
</dbReference>
<evidence type="ECO:0000256" key="6">
    <source>
        <dbReference type="ARBA" id="ARBA00023034"/>
    </source>
</evidence>
<keyword evidence="4" id="KW-0813">Transport</keyword>
<protein>
    <recommendedName>
        <fullName evidence="3">Conserved oligomeric Golgi complex subunit 1</fullName>
    </recommendedName>
</protein>
<dbReference type="AlphaFoldDB" id="A0A9P4J715"/>
<dbReference type="EMBL" id="ML996082">
    <property type="protein sequence ID" value="KAF2156256.1"/>
    <property type="molecule type" value="Genomic_DNA"/>
</dbReference>
<dbReference type="Pfam" id="PF08700">
    <property type="entry name" value="VPS51_Exo84_N"/>
    <property type="match status" value="1"/>
</dbReference>
<dbReference type="PANTHER" id="PTHR31658">
    <property type="entry name" value="CONSERVED OLIGOMERIC GOLGI COMPLEX SUBUNIT 1"/>
    <property type="match status" value="1"/>
</dbReference>
<evidence type="ECO:0000256" key="5">
    <source>
        <dbReference type="ARBA" id="ARBA00022927"/>
    </source>
</evidence>
<dbReference type="GO" id="GO:0006891">
    <property type="term" value="P:intra-Golgi vesicle-mediated transport"/>
    <property type="evidence" value="ECO:0007669"/>
    <property type="project" value="InterPro"/>
</dbReference>
<dbReference type="InterPro" id="IPR033370">
    <property type="entry name" value="COG1"/>
</dbReference>
<comment type="caution">
    <text evidence="9">The sequence shown here is derived from an EMBL/GenBank/DDBJ whole genome shotgun (WGS) entry which is preliminary data.</text>
</comment>
<evidence type="ECO:0000256" key="3">
    <source>
        <dbReference type="ARBA" id="ARBA00020978"/>
    </source>
</evidence>
<dbReference type="Proteomes" id="UP000799439">
    <property type="component" value="Unassembled WGS sequence"/>
</dbReference>
<gene>
    <name evidence="9" type="ORF">K461DRAFT_291194</name>
</gene>
<accession>A0A9P4J715</accession>
<organism evidence="9 10">
    <name type="scientific">Myriangium duriaei CBS 260.36</name>
    <dbReference type="NCBI Taxonomy" id="1168546"/>
    <lineage>
        <taxon>Eukaryota</taxon>
        <taxon>Fungi</taxon>
        <taxon>Dikarya</taxon>
        <taxon>Ascomycota</taxon>
        <taxon>Pezizomycotina</taxon>
        <taxon>Dothideomycetes</taxon>
        <taxon>Dothideomycetidae</taxon>
        <taxon>Myriangiales</taxon>
        <taxon>Myriangiaceae</taxon>
        <taxon>Myriangium</taxon>
    </lineage>
</organism>
<keyword evidence="5" id="KW-0653">Protein transport</keyword>
<evidence type="ECO:0000256" key="2">
    <source>
        <dbReference type="ARBA" id="ARBA00006653"/>
    </source>
</evidence>
<reference evidence="9" key="1">
    <citation type="journal article" date="2020" name="Stud. Mycol.">
        <title>101 Dothideomycetes genomes: a test case for predicting lifestyles and emergence of pathogens.</title>
        <authorList>
            <person name="Haridas S."/>
            <person name="Albert R."/>
            <person name="Binder M."/>
            <person name="Bloem J."/>
            <person name="Labutti K."/>
            <person name="Salamov A."/>
            <person name="Andreopoulos B."/>
            <person name="Baker S."/>
            <person name="Barry K."/>
            <person name="Bills G."/>
            <person name="Bluhm B."/>
            <person name="Cannon C."/>
            <person name="Castanera R."/>
            <person name="Culley D."/>
            <person name="Daum C."/>
            <person name="Ezra D."/>
            <person name="Gonzalez J."/>
            <person name="Henrissat B."/>
            <person name="Kuo A."/>
            <person name="Liang C."/>
            <person name="Lipzen A."/>
            <person name="Lutzoni F."/>
            <person name="Magnuson J."/>
            <person name="Mondo S."/>
            <person name="Nolan M."/>
            <person name="Ohm R."/>
            <person name="Pangilinan J."/>
            <person name="Park H.-J."/>
            <person name="Ramirez L."/>
            <person name="Alfaro M."/>
            <person name="Sun H."/>
            <person name="Tritt A."/>
            <person name="Yoshinaga Y."/>
            <person name="Zwiers L.-H."/>
            <person name="Turgeon B."/>
            <person name="Goodwin S."/>
            <person name="Spatafora J."/>
            <person name="Crous P."/>
            <person name="Grigoriev I."/>
        </authorList>
    </citation>
    <scope>NUCLEOTIDE SEQUENCE</scope>
    <source>
        <strain evidence="9">CBS 260.36</strain>
    </source>
</reference>
<proteinExistence type="inferred from homology"/>
<sequence>MAGHAPDAREFVSWEDAFQYPLPTIRKFEQQLRGGVSDNREKVRALVGSGYRDLLGTADRIIDMNGEMHRLEEIIGDIGRKCNSRVISKISTNHERLTRHRAVDQASQRRPAAEVALLHVCLTACRRLMKDNGDPLLAARLLLLGRLLQSNAAKTPEGARLLRAQRLSLGTLRNRLMLSIDERLAEISLSRIQMLDLLLAYSLVTASSLADVLRHLLRVRQQSVVESSTTKKRKGIVKAIDLLMATLEQSSSVFPRRMTEAMERVTGPHLLQDEALRAALDFDLNIYERWISNDIRSFVPWLRSNDLTKDNLNTALGQWAQNACCAITSGLEALLAVQGVPLQINHLREKTIRHLLEHNTSSAGFDKEGLLMTMRGMFRQRLFTITKKRVHIIDERIKQIMDTELGKDHKVRNLWDHDTSKVDLRRGAQSFRQSIVTRSEGKDASLQRLDSAVTDWTASIEDIRKTAKEMRQTRWADELDMEDNDTAEDGEKYQALLADTDPSDLTAHLTSETTAALTASIEALSAAAQSLSKDPAPGPKALFLLRMLRLIPLPLPRPDTVSTGIRSILHATLAISILNVTSSSSPNLESSLFSSSPAIQLWHAPPDQQPLPVLPSPGPFRLLRAVSKAMTDVGLDVWTPDAVVSTRREVEGWVVQAADGFFARRIEKTKTSDVNGEAINARNAINSGAEGPAEAEKEEEGEKTDGTKSASDEAEPVNGSQVDSGSGEGVTEAPQDPAVDDVALATQALFDAVYLREVLCPTAAHVAVDGKEQSGKPRLSGVVEKLRAESKVGDSDFERLVRNAGAYHRRSYLLFGVLAG</sequence>
<comment type="subcellular location">
    <subcellularLocation>
        <location evidence="1">Golgi apparatus membrane</location>
        <topology evidence="1">Peripheral membrane protein</topology>
    </subcellularLocation>
</comment>
<evidence type="ECO:0000256" key="1">
    <source>
        <dbReference type="ARBA" id="ARBA00004395"/>
    </source>
</evidence>
<name>A0A9P4J715_9PEZI</name>
<dbReference type="GO" id="GO:0015031">
    <property type="term" value="P:protein transport"/>
    <property type="evidence" value="ECO:0007669"/>
    <property type="project" value="UniProtKB-KW"/>
</dbReference>
<evidence type="ECO:0000256" key="7">
    <source>
        <dbReference type="ARBA" id="ARBA00023136"/>
    </source>
</evidence>
<evidence type="ECO:0000256" key="8">
    <source>
        <dbReference type="SAM" id="MobiDB-lite"/>
    </source>
</evidence>
<keyword evidence="6" id="KW-0333">Golgi apparatus</keyword>
<dbReference type="GO" id="GO:0017119">
    <property type="term" value="C:Golgi transport complex"/>
    <property type="evidence" value="ECO:0007669"/>
    <property type="project" value="InterPro"/>
</dbReference>
<evidence type="ECO:0000256" key="4">
    <source>
        <dbReference type="ARBA" id="ARBA00022448"/>
    </source>
</evidence>
<evidence type="ECO:0000313" key="9">
    <source>
        <dbReference type="EMBL" id="KAF2156256.1"/>
    </source>
</evidence>
<evidence type="ECO:0000313" key="10">
    <source>
        <dbReference type="Proteomes" id="UP000799439"/>
    </source>
</evidence>
<keyword evidence="7" id="KW-0472">Membrane</keyword>
<comment type="similarity">
    <text evidence="2">Belongs to the COG1 family.</text>
</comment>
<keyword evidence="10" id="KW-1185">Reference proteome</keyword>
<dbReference type="PANTHER" id="PTHR31658:SF0">
    <property type="entry name" value="CONSERVED OLIGOMERIC GOLGI COMPLEX SUBUNIT 1"/>
    <property type="match status" value="1"/>
</dbReference>
<feature type="region of interest" description="Disordered" evidence="8">
    <location>
        <begin position="677"/>
        <end position="736"/>
    </location>
</feature>